<accession>A0A8J3AMI9</accession>
<organism evidence="1 2">
    <name type="scientific">Galliscardovia ingluviei</name>
    <dbReference type="NCBI Taxonomy" id="1769422"/>
    <lineage>
        <taxon>Bacteria</taxon>
        <taxon>Bacillati</taxon>
        <taxon>Actinomycetota</taxon>
        <taxon>Actinomycetes</taxon>
        <taxon>Bifidobacteriales</taxon>
        <taxon>Bifidobacteriaceae</taxon>
        <taxon>Galliscardovia</taxon>
    </lineage>
</organism>
<comment type="caution">
    <text evidence="1">The sequence shown here is derived from an EMBL/GenBank/DDBJ whole genome shotgun (WGS) entry which is preliminary data.</text>
</comment>
<reference evidence="1" key="1">
    <citation type="journal article" date="2014" name="Int. J. Syst. Evol. Microbiol.">
        <title>Complete genome sequence of Corynebacterium casei LMG S-19264T (=DSM 44701T), isolated from a smear-ripened cheese.</title>
        <authorList>
            <consortium name="US DOE Joint Genome Institute (JGI-PGF)"/>
            <person name="Walter F."/>
            <person name="Albersmeier A."/>
            <person name="Kalinowski J."/>
            <person name="Ruckert C."/>
        </authorList>
    </citation>
    <scope>NUCLEOTIDE SEQUENCE</scope>
    <source>
        <strain evidence="1">CCM 8606</strain>
    </source>
</reference>
<dbReference type="Pfam" id="PF10387">
    <property type="entry name" value="DUF2442"/>
    <property type="match status" value="1"/>
</dbReference>
<evidence type="ECO:0000313" key="1">
    <source>
        <dbReference type="EMBL" id="GGI13406.1"/>
    </source>
</evidence>
<gene>
    <name evidence="1" type="ORF">GCM10007377_05800</name>
</gene>
<dbReference type="RefSeq" id="WP_188354721.1">
    <property type="nucleotide sequence ID" value="NZ_BMDH01000001.1"/>
</dbReference>
<reference evidence="1" key="2">
    <citation type="submission" date="2020-09" db="EMBL/GenBank/DDBJ databases">
        <authorList>
            <person name="Sun Q."/>
            <person name="Sedlacek I."/>
        </authorList>
    </citation>
    <scope>NUCLEOTIDE SEQUENCE</scope>
    <source>
        <strain evidence="1">CCM 8606</strain>
    </source>
</reference>
<keyword evidence="2" id="KW-1185">Reference proteome</keyword>
<name>A0A8J3AMI9_9BIFI</name>
<dbReference type="InterPro" id="IPR018841">
    <property type="entry name" value="DUF2442"/>
</dbReference>
<proteinExistence type="predicted"/>
<evidence type="ECO:0000313" key="2">
    <source>
        <dbReference type="Proteomes" id="UP000619536"/>
    </source>
</evidence>
<sequence>MLVDVTWVKVLDNHRLEVMFEDGYHGILDMQPYFVCKPFNKLTNPDLFRTAQVGYGTIIWDNGHIDIAPEKARQQTKPIKH</sequence>
<dbReference type="Proteomes" id="UP000619536">
    <property type="component" value="Unassembled WGS sequence"/>
</dbReference>
<dbReference type="AlphaFoldDB" id="A0A8J3AMI9"/>
<dbReference type="Gene3D" id="3.30.2020.10">
    <property type="entry name" value="NE0471-like N-terminal domain"/>
    <property type="match status" value="1"/>
</dbReference>
<dbReference type="EMBL" id="BMDH01000001">
    <property type="protein sequence ID" value="GGI13406.1"/>
    <property type="molecule type" value="Genomic_DNA"/>
</dbReference>
<dbReference type="InterPro" id="IPR036782">
    <property type="entry name" value="NE0471-like_N"/>
</dbReference>
<evidence type="ECO:0008006" key="3">
    <source>
        <dbReference type="Google" id="ProtNLM"/>
    </source>
</evidence>
<protein>
    <recommendedName>
        <fullName evidence="3">DUF2442 domain-containing protein</fullName>
    </recommendedName>
</protein>
<dbReference type="SUPFAM" id="SSF143880">
    <property type="entry name" value="NE0471 N-terminal domain-like"/>
    <property type="match status" value="1"/>
</dbReference>